<dbReference type="InterPro" id="IPR001806">
    <property type="entry name" value="Small_GTPase"/>
</dbReference>
<gene>
    <name evidence="1" type="ORF">TBIB3V08_LOCUS5609</name>
</gene>
<accession>A0A7R9EYA2</accession>
<dbReference type="GO" id="GO:0005525">
    <property type="term" value="F:GTP binding"/>
    <property type="evidence" value="ECO:0007669"/>
    <property type="project" value="InterPro"/>
</dbReference>
<evidence type="ECO:0000313" key="1">
    <source>
        <dbReference type="EMBL" id="CAD7443199.1"/>
    </source>
</evidence>
<organism evidence="1">
    <name type="scientific">Timema bartmani</name>
    <dbReference type="NCBI Taxonomy" id="61472"/>
    <lineage>
        <taxon>Eukaryota</taxon>
        <taxon>Metazoa</taxon>
        <taxon>Ecdysozoa</taxon>
        <taxon>Arthropoda</taxon>
        <taxon>Hexapoda</taxon>
        <taxon>Insecta</taxon>
        <taxon>Pterygota</taxon>
        <taxon>Neoptera</taxon>
        <taxon>Polyneoptera</taxon>
        <taxon>Phasmatodea</taxon>
        <taxon>Timematodea</taxon>
        <taxon>Timematoidea</taxon>
        <taxon>Timematidae</taxon>
        <taxon>Timema</taxon>
    </lineage>
</organism>
<sequence>MSLISALLLLYDVTNKTSFDNIRAWLGEIREYAQDDVVIMLLEGCFAHFTHPREEFRQNEA</sequence>
<dbReference type="GO" id="GO:0003924">
    <property type="term" value="F:GTPase activity"/>
    <property type="evidence" value="ECO:0007669"/>
    <property type="project" value="InterPro"/>
</dbReference>
<dbReference type="PROSITE" id="PS51419">
    <property type="entry name" value="RAB"/>
    <property type="match status" value="1"/>
</dbReference>
<dbReference type="Pfam" id="PF00071">
    <property type="entry name" value="Ras"/>
    <property type="match status" value="1"/>
</dbReference>
<name>A0A7R9EYA2_9NEOP</name>
<dbReference type="Gene3D" id="3.40.50.300">
    <property type="entry name" value="P-loop containing nucleotide triphosphate hydrolases"/>
    <property type="match status" value="1"/>
</dbReference>
<dbReference type="InterPro" id="IPR027417">
    <property type="entry name" value="P-loop_NTPase"/>
</dbReference>
<proteinExistence type="predicted"/>
<reference evidence="1" key="1">
    <citation type="submission" date="2020-11" db="EMBL/GenBank/DDBJ databases">
        <authorList>
            <person name="Tran Van P."/>
        </authorList>
    </citation>
    <scope>NUCLEOTIDE SEQUENCE</scope>
</reference>
<protein>
    <submittedName>
        <fullName evidence="1">Uncharacterized protein</fullName>
    </submittedName>
</protein>
<dbReference type="SUPFAM" id="SSF52540">
    <property type="entry name" value="P-loop containing nucleoside triphosphate hydrolases"/>
    <property type="match status" value="1"/>
</dbReference>
<dbReference type="EMBL" id="OD566025">
    <property type="protein sequence ID" value="CAD7443199.1"/>
    <property type="molecule type" value="Genomic_DNA"/>
</dbReference>
<dbReference type="AlphaFoldDB" id="A0A7R9EYA2"/>